<sequence>MAQPRREKADYKSRDTGPTQYDSERKSLLDLPPEPWSKIGHLVISNRKIHNTSAVILKHRIASKHHGSSAYATTGLPSRASAELLREELLPLWFKTKVHIVIRLSSSASEISLIGQWLRAVSAESRKLIYPAAASTWGTRGPTELRNLLGVETRFVQVPDSGAGVGQYRIEFV</sequence>
<dbReference type="RefSeq" id="XP_047767911.1">
    <property type="nucleotide sequence ID" value="XM_047911705.1"/>
</dbReference>
<evidence type="ECO:0000313" key="3">
    <source>
        <dbReference type="Proteomes" id="UP000756132"/>
    </source>
</evidence>
<feature type="compositionally biased region" description="Basic and acidic residues" evidence="1">
    <location>
        <begin position="1"/>
        <end position="15"/>
    </location>
</feature>
<gene>
    <name evidence="2" type="ORF">CLAFUR5_12557</name>
</gene>
<dbReference type="Proteomes" id="UP000756132">
    <property type="component" value="Chromosome 11"/>
</dbReference>
<feature type="region of interest" description="Disordered" evidence="1">
    <location>
        <begin position="1"/>
        <end position="29"/>
    </location>
</feature>
<name>A0A9Q8UV51_PASFU</name>
<reference evidence="2" key="1">
    <citation type="submission" date="2021-12" db="EMBL/GenBank/DDBJ databases">
        <authorList>
            <person name="Zaccaron A."/>
            <person name="Stergiopoulos I."/>
        </authorList>
    </citation>
    <scope>NUCLEOTIDE SEQUENCE</scope>
    <source>
        <strain evidence="2">Race5_Kim</strain>
    </source>
</reference>
<dbReference type="GeneID" id="71992435"/>
<dbReference type="EMBL" id="CP090173">
    <property type="protein sequence ID" value="UJO23545.1"/>
    <property type="molecule type" value="Genomic_DNA"/>
</dbReference>
<protein>
    <submittedName>
        <fullName evidence="2">Uncharacterized protein</fullName>
    </submittedName>
</protein>
<keyword evidence="3" id="KW-1185">Reference proteome</keyword>
<evidence type="ECO:0000313" key="2">
    <source>
        <dbReference type="EMBL" id="UJO23545.1"/>
    </source>
</evidence>
<dbReference type="KEGG" id="ffu:CLAFUR5_12557"/>
<proteinExistence type="predicted"/>
<dbReference type="AlphaFoldDB" id="A0A9Q8UV51"/>
<evidence type="ECO:0000256" key="1">
    <source>
        <dbReference type="SAM" id="MobiDB-lite"/>
    </source>
</evidence>
<accession>A0A9Q8UV51</accession>
<reference evidence="2" key="2">
    <citation type="journal article" date="2022" name="Microb. Genom.">
        <title>A chromosome-scale genome assembly of the tomato pathogen Cladosporium fulvum reveals a compartmentalized genome architecture and the presence of a dispensable chromosome.</title>
        <authorList>
            <person name="Zaccaron A.Z."/>
            <person name="Chen L.H."/>
            <person name="Samaras A."/>
            <person name="Stergiopoulos I."/>
        </authorList>
    </citation>
    <scope>NUCLEOTIDE SEQUENCE</scope>
    <source>
        <strain evidence="2">Race5_Kim</strain>
    </source>
</reference>
<organism evidence="2 3">
    <name type="scientific">Passalora fulva</name>
    <name type="common">Tomato leaf mold</name>
    <name type="synonym">Cladosporium fulvum</name>
    <dbReference type="NCBI Taxonomy" id="5499"/>
    <lineage>
        <taxon>Eukaryota</taxon>
        <taxon>Fungi</taxon>
        <taxon>Dikarya</taxon>
        <taxon>Ascomycota</taxon>
        <taxon>Pezizomycotina</taxon>
        <taxon>Dothideomycetes</taxon>
        <taxon>Dothideomycetidae</taxon>
        <taxon>Mycosphaerellales</taxon>
        <taxon>Mycosphaerellaceae</taxon>
        <taxon>Fulvia</taxon>
    </lineage>
</organism>